<dbReference type="CDD" id="cd07313">
    <property type="entry name" value="terB_like_2"/>
    <property type="match status" value="1"/>
</dbReference>
<evidence type="ECO:0000259" key="1">
    <source>
        <dbReference type="Pfam" id="PF05099"/>
    </source>
</evidence>
<dbReference type="Gene3D" id="1.10.3680.10">
    <property type="entry name" value="TerB-like"/>
    <property type="match status" value="1"/>
</dbReference>
<proteinExistence type="predicted"/>
<accession>A0ABV4AH02</accession>
<reference evidence="2 3" key="1">
    <citation type="submission" date="2024-07" db="EMBL/GenBank/DDBJ databases">
        <authorList>
            <person name="Ren Q."/>
        </authorList>
    </citation>
    <scope>NUCLEOTIDE SEQUENCE [LARGE SCALE GENOMIC DNA]</scope>
    <source>
        <strain evidence="2 3">REN37</strain>
    </source>
</reference>
<comment type="caution">
    <text evidence="2">The sequence shown here is derived from an EMBL/GenBank/DDBJ whole genome shotgun (WGS) entry which is preliminary data.</text>
</comment>
<evidence type="ECO:0000313" key="3">
    <source>
        <dbReference type="Proteomes" id="UP001562065"/>
    </source>
</evidence>
<dbReference type="Pfam" id="PF05099">
    <property type="entry name" value="TerB"/>
    <property type="match status" value="1"/>
</dbReference>
<dbReference type="InterPro" id="IPR007791">
    <property type="entry name" value="DjlA_N"/>
</dbReference>
<organism evidence="2 3">
    <name type="scientific">Isoalcanivorax beigongshangi</name>
    <dbReference type="NCBI Taxonomy" id="3238810"/>
    <lineage>
        <taxon>Bacteria</taxon>
        <taxon>Pseudomonadati</taxon>
        <taxon>Pseudomonadota</taxon>
        <taxon>Gammaproteobacteria</taxon>
        <taxon>Oceanospirillales</taxon>
        <taxon>Alcanivoracaceae</taxon>
        <taxon>Isoalcanivorax</taxon>
    </lineage>
</organism>
<dbReference type="Proteomes" id="UP001562065">
    <property type="component" value="Unassembled WGS sequence"/>
</dbReference>
<dbReference type="SUPFAM" id="SSF158682">
    <property type="entry name" value="TerB-like"/>
    <property type="match status" value="1"/>
</dbReference>
<gene>
    <name evidence="2" type="ORF">AB5I84_08145</name>
</gene>
<keyword evidence="3" id="KW-1185">Reference proteome</keyword>
<sequence>MSGWKALGRWLSGPEQAPAPALEDAAAALLYEVARADGVLSDSEQQALSTRLVQLFGEPAASAAQRGAELAEQEVDYFRLVQVLRDHWSAEQRAELVDAMWQIAAADGELSRDEEAVVRKVADLLYVSHSRMLRGRPRQGTQ</sequence>
<protein>
    <submittedName>
        <fullName evidence="2">TerB family tellurite resistance protein</fullName>
    </submittedName>
</protein>
<name>A0ABV4AH02_9GAMM</name>
<feature type="domain" description="Co-chaperone DjlA N-terminal" evidence="1">
    <location>
        <begin position="24"/>
        <end position="132"/>
    </location>
</feature>
<dbReference type="InterPro" id="IPR029024">
    <property type="entry name" value="TerB-like"/>
</dbReference>
<dbReference type="EMBL" id="JBGCUO010000001">
    <property type="protein sequence ID" value="MEY1662114.1"/>
    <property type="molecule type" value="Genomic_DNA"/>
</dbReference>
<evidence type="ECO:0000313" key="2">
    <source>
        <dbReference type="EMBL" id="MEY1662114.1"/>
    </source>
</evidence>
<dbReference type="RefSeq" id="WP_369455355.1">
    <property type="nucleotide sequence ID" value="NZ_JBGCUO010000001.1"/>
</dbReference>